<dbReference type="FunFam" id="3.40.30.10:FF:000034">
    <property type="entry name" value="glutathione S-transferase 1"/>
    <property type="match status" value="2"/>
</dbReference>
<dbReference type="InterPro" id="IPR040079">
    <property type="entry name" value="Glutathione_S-Trfase"/>
</dbReference>
<dbReference type="Gene3D" id="3.40.30.10">
    <property type="entry name" value="Glutaredoxin"/>
    <property type="match status" value="2"/>
</dbReference>
<dbReference type="Pfam" id="PF02798">
    <property type="entry name" value="GST_N"/>
    <property type="match status" value="2"/>
</dbReference>
<evidence type="ECO:0000259" key="2">
    <source>
        <dbReference type="PROSITE" id="PS50404"/>
    </source>
</evidence>
<accession>A0A6P8MDL7</accession>
<feature type="domain" description="GST N-terminal" evidence="2">
    <location>
        <begin position="12"/>
        <end position="93"/>
    </location>
</feature>
<evidence type="ECO:0000256" key="1">
    <source>
        <dbReference type="ARBA" id="ARBA00011738"/>
    </source>
</evidence>
<proteinExistence type="predicted"/>
<dbReference type="RefSeq" id="XP_033306273.1">
    <property type="nucleotide sequence ID" value="XM_033450382.1"/>
</dbReference>
<dbReference type="Pfam" id="PF00043">
    <property type="entry name" value="GST_C"/>
    <property type="match status" value="2"/>
</dbReference>
<dbReference type="SUPFAM" id="SSF52833">
    <property type="entry name" value="Thioredoxin-like"/>
    <property type="match status" value="2"/>
</dbReference>
<dbReference type="GO" id="GO:0006749">
    <property type="term" value="P:glutathione metabolic process"/>
    <property type="evidence" value="ECO:0007669"/>
    <property type="project" value="TreeGrafter"/>
</dbReference>
<protein>
    <submittedName>
        <fullName evidence="5">Uncharacterized protein LOC117208882</fullName>
    </submittedName>
</protein>
<dbReference type="PROSITE" id="PS50405">
    <property type="entry name" value="GST_CTER"/>
    <property type="match status" value="2"/>
</dbReference>
<dbReference type="InterPro" id="IPR004046">
    <property type="entry name" value="GST_C"/>
</dbReference>
<sequence length="446" mass="50541">MITFLAFNEIKMPIDFYQLPGSAPCRAAALAAAALGIEMNFKEVALMNGDNLKPEYLKMNPQHTIPTIDDNGFYLWESRAIMTYLVNQYGKNDSLYPKDPKKRAVVDQRLYFDACTLYKSFADYYYPIIFAKAPKDQAKYEAIGTAMSFLNTFLEGQDYVAGENMTLADLSIVATVSTIEAMDYNLSKYKNVTKWYAKIKSEAPKYEEYNNAGVKAFKDLVHNMTKKQAIMSVDLYYTPMSSPCRAVLLTAEAIGITLNLIEINLFEGEHLKPEFEQLNPQKTVPFLVDGDYKLSESRAIMSYLVDQYGKNIRLNPQTPAGRALVNHRLHFDIGTLYRGMKNYYYPVVFRGANYNPEYYKVLEGAFDVLDKFLNGQDYVAGRNLTIADLALAATVSTSEVFGFEVEKYVNVAKWMERIKSSAPGYRKANGEGLEIMKKLADNAKKE</sequence>
<dbReference type="Proteomes" id="UP000515164">
    <property type="component" value="Unplaced"/>
</dbReference>
<name>A0A6P8MDL7_9HYME</name>
<dbReference type="SFLD" id="SFLDG01153">
    <property type="entry name" value="Main.4:_Theta-like"/>
    <property type="match status" value="2"/>
</dbReference>
<dbReference type="SUPFAM" id="SSF47616">
    <property type="entry name" value="GST C-terminal domain-like"/>
    <property type="match status" value="2"/>
</dbReference>
<dbReference type="FunFam" id="1.20.1050.10:FF:000007">
    <property type="entry name" value="Glutathione S-transferase 1-1"/>
    <property type="match status" value="2"/>
</dbReference>
<keyword evidence="4" id="KW-1185">Reference proteome</keyword>
<dbReference type="PROSITE" id="PS50404">
    <property type="entry name" value="GST_NTER"/>
    <property type="match status" value="2"/>
</dbReference>
<dbReference type="GeneID" id="117208882"/>
<evidence type="ECO:0000259" key="3">
    <source>
        <dbReference type="PROSITE" id="PS50405"/>
    </source>
</evidence>
<dbReference type="SFLD" id="SFLDG00358">
    <property type="entry name" value="Main_(cytGST)"/>
    <property type="match status" value="2"/>
</dbReference>
<dbReference type="AlphaFoldDB" id="A0A6P8MDL7"/>
<feature type="domain" description="GST C-terminal" evidence="3">
    <location>
        <begin position="99"/>
        <end position="217"/>
    </location>
</feature>
<dbReference type="PANTHER" id="PTHR43969:SF9">
    <property type="entry name" value="GLUTATHIONE S TRANSFERASE D10, ISOFORM A-RELATED"/>
    <property type="match status" value="1"/>
</dbReference>
<dbReference type="CDD" id="cd03177">
    <property type="entry name" value="GST_C_Delta_Epsilon"/>
    <property type="match status" value="2"/>
</dbReference>
<dbReference type="Gene3D" id="1.20.1050.10">
    <property type="match status" value="2"/>
</dbReference>
<dbReference type="InterPro" id="IPR036249">
    <property type="entry name" value="Thioredoxin-like_sf"/>
</dbReference>
<dbReference type="InterPro" id="IPR010987">
    <property type="entry name" value="Glutathione-S-Trfase_C-like"/>
</dbReference>
<dbReference type="CDD" id="cd03045">
    <property type="entry name" value="GST_N_Delta_Epsilon"/>
    <property type="match status" value="2"/>
</dbReference>
<evidence type="ECO:0000313" key="4">
    <source>
        <dbReference type="Proteomes" id="UP000515164"/>
    </source>
</evidence>
<dbReference type="InterPro" id="IPR036282">
    <property type="entry name" value="Glutathione-S-Trfase_C_sf"/>
</dbReference>
<feature type="domain" description="GST C-terminal" evidence="3">
    <location>
        <begin position="318"/>
        <end position="439"/>
    </location>
</feature>
<dbReference type="PANTHER" id="PTHR43969">
    <property type="entry name" value="GLUTATHIONE S TRANSFERASE D10, ISOFORM A-RELATED"/>
    <property type="match status" value="1"/>
</dbReference>
<reference evidence="5" key="1">
    <citation type="submission" date="2025-08" db="UniProtKB">
        <authorList>
            <consortium name="RefSeq"/>
        </authorList>
    </citation>
    <scope>IDENTIFICATION</scope>
    <source>
        <tissue evidence="5">Muscle</tissue>
    </source>
</reference>
<dbReference type="InterPro" id="IPR004045">
    <property type="entry name" value="Glutathione_S-Trfase_N"/>
</dbReference>
<evidence type="ECO:0000313" key="5">
    <source>
        <dbReference type="RefSeq" id="XP_033306273.1"/>
    </source>
</evidence>
<dbReference type="SFLD" id="SFLDS00019">
    <property type="entry name" value="Glutathione_Transferase_(cytos"/>
    <property type="match status" value="2"/>
</dbReference>
<dbReference type="GO" id="GO:0004364">
    <property type="term" value="F:glutathione transferase activity"/>
    <property type="evidence" value="ECO:0007669"/>
    <property type="project" value="TreeGrafter"/>
</dbReference>
<comment type="subunit">
    <text evidence="1">Homodimer.</text>
</comment>
<feature type="domain" description="GST N-terminal" evidence="2">
    <location>
        <begin position="231"/>
        <end position="312"/>
    </location>
</feature>
<organism evidence="4 5">
    <name type="scientific">Bombus bifarius</name>
    <dbReference type="NCBI Taxonomy" id="103933"/>
    <lineage>
        <taxon>Eukaryota</taxon>
        <taxon>Metazoa</taxon>
        <taxon>Ecdysozoa</taxon>
        <taxon>Arthropoda</taxon>
        <taxon>Hexapoda</taxon>
        <taxon>Insecta</taxon>
        <taxon>Pterygota</taxon>
        <taxon>Neoptera</taxon>
        <taxon>Endopterygota</taxon>
        <taxon>Hymenoptera</taxon>
        <taxon>Apocrita</taxon>
        <taxon>Aculeata</taxon>
        <taxon>Apoidea</taxon>
        <taxon>Anthophila</taxon>
        <taxon>Apidae</taxon>
        <taxon>Bombus</taxon>
        <taxon>Pyrobombus</taxon>
    </lineage>
</organism>
<dbReference type="KEGG" id="bbif:117208882"/>
<gene>
    <name evidence="5" type="primary">LOC117208882</name>
</gene>